<keyword evidence="2" id="KW-1185">Reference proteome</keyword>
<dbReference type="EMBL" id="BRYB01000808">
    <property type="protein sequence ID" value="GMI38172.1"/>
    <property type="molecule type" value="Genomic_DNA"/>
</dbReference>
<organism evidence="1 2">
    <name type="scientific">Tetraparma gracilis</name>
    <dbReference type="NCBI Taxonomy" id="2962635"/>
    <lineage>
        <taxon>Eukaryota</taxon>
        <taxon>Sar</taxon>
        <taxon>Stramenopiles</taxon>
        <taxon>Ochrophyta</taxon>
        <taxon>Bolidophyceae</taxon>
        <taxon>Parmales</taxon>
        <taxon>Triparmaceae</taxon>
        <taxon>Tetraparma</taxon>
    </lineage>
</organism>
<reference evidence="1 2" key="1">
    <citation type="journal article" date="2023" name="Commun. Biol.">
        <title>Genome analysis of Parmales, the sister group of diatoms, reveals the evolutionary specialization of diatoms from phago-mixotrophs to photoautotrophs.</title>
        <authorList>
            <person name="Ban H."/>
            <person name="Sato S."/>
            <person name="Yoshikawa S."/>
            <person name="Yamada K."/>
            <person name="Nakamura Y."/>
            <person name="Ichinomiya M."/>
            <person name="Sato N."/>
            <person name="Blanc-Mathieu R."/>
            <person name="Endo H."/>
            <person name="Kuwata A."/>
            <person name="Ogata H."/>
        </authorList>
    </citation>
    <scope>NUCLEOTIDE SEQUENCE [LARGE SCALE GENOMIC DNA]</scope>
</reference>
<protein>
    <submittedName>
        <fullName evidence="1">Uncharacterized protein</fullName>
    </submittedName>
</protein>
<accession>A0ABQ6N2M6</accession>
<evidence type="ECO:0000313" key="1">
    <source>
        <dbReference type="EMBL" id="GMI38172.1"/>
    </source>
</evidence>
<gene>
    <name evidence="1" type="ORF">TeGR_g943</name>
</gene>
<comment type="caution">
    <text evidence="1">The sequence shown here is derived from an EMBL/GenBank/DDBJ whole genome shotgun (WGS) entry which is preliminary data.</text>
</comment>
<proteinExistence type="predicted"/>
<dbReference type="Proteomes" id="UP001165060">
    <property type="component" value="Unassembled WGS sequence"/>
</dbReference>
<evidence type="ECO:0000313" key="2">
    <source>
        <dbReference type="Proteomes" id="UP001165060"/>
    </source>
</evidence>
<name>A0ABQ6N2M6_9STRA</name>
<sequence>MSHFALVNEILDRHLHRATKNYAKAMSAHSSRKPPKLTRRMSSLADELERCGPLIYQLRTEKLSLDESKRLRELRKTLKSSAESLDTHAQTASCLPMNFFVFKPITNWYKRRFQADTQRLSSLLDDLELKRMARLIPPSPKLPPTPPSTPRGSFDFAGGGFNGF</sequence>